<gene>
    <name evidence="3" type="primary">LOC112819274</name>
    <name evidence="4" type="synonym">LOC112819275</name>
</gene>
<name>A0A3Q7NLL6_CALUR</name>
<evidence type="ECO:0000256" key="1">
    <source>
        <dbReference type="SAM" id="MobiDB-lite"/>
    </source>
</evidence>
<dbReference type="InterPro" id="IPR040433">
    <property type="entry name" value="Spermatid_TP"/>
</dbReference>
<reference evidence="3 4" key="2">
    <citation type="submission" date="2025-04" db="UniProtKB">
        <authorList>
            <consortium name="RefSeq"/>
        </authorList>
    </citation>
    <scope>IDENTIFICATION</scope>
    <source>
        <tissue evidence="3 4">Blood</tissue>
    </source>
</reference>
<keyword evidence="2" id="KW-1185">Reference proteome</keyword>
<organism evidence="2 3">
    <name type="scientific">Callorhinus ursinus</name>
    <name type="common">Northern fur seal</name>
    <dbReference type="NCBI Taxonomy" id="34884"/>
    <lineage>
        <taxon>Eukaryota</taxon>
        <taxon>Metazoa</taxon>
        <taxon>Chordata</taxon>
        <taxon>Craniata</taxon>
        <taxon>Vertebrata</taxon>
        <taxon>Euteleostomi</taxon>
        <taxon>Mammalia</taxon>
        <taxon>Eutheria</taxon>
        <taxon>Laurasiatheria</taxon>
        <taxon>Carnivora</taxon>
        <taxon>Caniformia</taxon>
        <taxon>Pinnipedia</taxon>
        <taxon>Otariidae</taxon>
        <taxon>Callorhinus</taxon>
    </lineage>
</organism>
<dbReference type="AlphaFoldDB" id="A0A3Q7NLL6"/>
<feature type="compositionally biased region" description="Low complexity" evidence="1">
    <location>
        <begin position="14"/>
        <end position="25"/>
    </location>
</feature>
<dbReference type="PANTHER" id="PTHR37876">
    <property type="entry name" value="PROTEIN GAR2-LIKE"/>
    <property type="match status" value="1"/>
</dbReference>
<evidence type="ECO:0000313" key="2">
    <source>
        <dbReference type="Proteomes" id="UP000286641"/>
    </source>
</evidence>
<dbReference type="RefSeq" id="XP_025722039.1">
    <property type="nucleotide sequence ID" value="XM_025866254.1"/>
</dbReference>
<accession>A0A3Q7NLL6</accession>
<proteinExistence type="predicted"/>
<reference key="1">
    <citation type="submission" date="2019-01" db="UniProtKB">
        <authorList>
            <consortium name="RefSeq"/>
        </authorList>
    </citation>
    <scope>IDENTIFICATION</scope>
</reference>
<dbReference type="RefSeq" id="XP_025722040.1">
    <property type="nucleotide sequence ID" value="XM_025866255.1"/>
</dbReference>
<feature type="region of interest" description="Disordered" evidence="1">
    <location>
        <begin position="1"/>
        <end position="115"/>
    </location>
</feature>
<feature type="compositionally biased region" description="Polar residues" evidence="1">
    <location>
        <begin position="33"/>
        <end position="49"/>
    </location>
</feature>
<feature type="compositionally biased region" description="Basic residues" evidence="1">
    <location>
        <begin position="74"/>
        <end position="88"/>
    </location>
</feature>
<protein>
    <submittedName>
        <fullName evidence="3 4">Spermatid nuclear transition protein 4-like</fullName>
    </submittedName>
</protein>
<dbReference type="PANTHER" id="PTHR37876:SF1">
    <property type="entry name" value="SERINE_ARGININE REPETITIVE MATRIX PROTEIN 4-LIKE-RELATED"/>
    <property type="match status" value="1"/>
</dbReference>
<evidence type="ECO:0000313" key="3">
    <source>
        <dbReference type="RefSeq" id="XP_025722039.1"/>
    </source>
</evidence>
<sequence length="115" mass="12835">MAKATKKTQTPLASSTVVQQPTSSTKGRKHTKTSCQPKSRASGKVTKTTMKIKRHPQRSLTKKASPKTSTPSRKDKKSRQSKPFGHYHRLNEVLNRNGPAYQEKPTTSRAYLGNE</sequence>
<dbReference type="Proteomes" id="UP000286641">
    <property type="component" value="Unplaced"/>
</dbReference>
<evidence type="ECO:0000313" key="4">
    <source>
        <dbReference type="RefSeq" id="XP_025722040.1"/>
    </source>
</evidence>
<feature type="compositionally biased region" description="Basic residues" evidence="1">
    <location>
        <begin position="50"/>
        <end position="65"/>
    </location>
</feature>